<feature type="domain" description="Ketosynthase family 3 (KS3)" evidence="10">
    <location>
        <begin position="32"/>
        <end position="313"/>
    </location>
</feature>
<evidence type="ECO:0000256" key="7">
    <source>
        <dbReference type="ARBA" id="ARBA00023160"/>
    </source>
</evidence>
<keyword evidence="4" id="KW-0521">NADP</keyword>
<dbReference type="AlphaFoldDB" id="A0A3S3PHM3"/>
<gene>
    <name evidence="11" type="ORF">B4U79_07661</name>
</gene>
<evidence type="ECO:0000256" key="1">
    <source>
        <dbReference type="ARBA" id="ARBA00022450"/>
    </source>
</evidence>
<evidence type="ECO:0000256" key="9">
    <source>
        <dbReference type="SAM" id="MobiDB-lite"/>
    </source>
</evidence>
<keyword evidence="12" id="KW-1185">Reference proteome</keyword>
<protein>
    <submittedName>
        <fullName evidence="11">Fatty acid synthase-like protein</fullName>
    </submittedName>
</protein>
<evidence type="ECO:0000256" key="5">
    <source>
        <dbReference type="ARBA" id="ARBA00023002"/>
    </source>
</evidence>
<dbReference type="Proteomes" id="UP000285301">
    <property type="component" value="Unassembled WGS sequence"/>
</dbReference>
<dbReference type="InterPro" id="IPR029063">
    <property type="entry name" value="SAM-dependent_MTases_sf"/>
</dbReference>
<dbReference type="PANTHER" id="PTHR43775">
    <property type="entry name" value="FATTY ACID SYNTHASE"/>
    <property type="match status" value="1"/>
</dbReference>
<keyword evidence="5" id="KW-0560">Oxidoreductase</keyword>
<keyword evidence="7" id="KW-0275">Fatty acid biosynthesis</keyword>
<dbReference type="GO" id="GO:0006633">
    <property type="term" value="P:fatty acid biosynthetic process"/>
    <property type="evidence" value="ECO:0007669"/>
    <property type="project" value="UniProtKB-KW"/>
</dbReference>
<dbReference type="STRING" id="1965070.A0A3S3PHM3"/>
<keyword evidence="1" id="KW-0596">Phosphopantetheine</keyword>
<accession>A0A3S3PHM3</accession>
<evidence type="ECO:0000256" key="3">
    <source>
        <dbReference type="ARBA" id="ARBA00022832"/>
    </source>
</evidence>
<dbReference type="InterPro" id="IPR001227">
    <property type="entry name" value="Ac_transferase_dom_sf"/>
</dbReference>
<evidence type="ECO:0000256" key="4">
    <source>
        <dbReference type="ARBA" id="ARBA00022857"/>
    </source>
</evidence>
<dbReference type="Gene3D" id="2.60.120.650">
    <property type="entry name" value="Cupin"/>
    <property type="match status" value="1"/>
</dbReference>
<keyword evidence="8" id="KW-0511">Multifunctional enzyme</keyword>
<dbReference type="EMBL" id="NCKU01000452">
    <property type="protein sequence ID" value="RWS15451.1"/>
    <property type="molecule type" value="Genomic_DNA"/>
</dbReference>
<dbReference type="GO" id="GO:0004312">
    <property type="term" value="F:fatty acid synthase activity"/>
    <property type="evidence" value="ECO:0007669"/>
    <property type="project" value="TreeGrafter"/>
</dbReference>
<dbReference type="PANTHER" id="PTHR43775:SF7">
    <property type="entry name" value="FATTY ACID SYNTHASE"/>
    <property type="match status" value="1"/>
</dbReference>
<evidence type="ECO:0000259" key="10">
    <source>
        <dbReference type="SMART" id="SM00825"/>
    </source>
</evidence>
<proteinExistence type="predicted"/>
<dbReference type="SUPFAM" id="SSF53901">
    <property type="entry name" value="Thiolase-like"/>
    <property type="match status" value="1"/>
</dbReference>
<name>A0A3S3PHM3_9ACAR</name>
<evidence type="ECO:0000256" key="6">
    <source>
        <dbReference type="ARBA" id="ARBA00023098"/>
    </source>
</evidence>
<feature type="non-terminal residue" evidence="11">
    <location>
        <position position="1111"/>
    </location>
</feature>
<organism evidence="11 12">
    <name type="scientific">Dinothrombium tinctorium</name>
    <dbReference type="NCBI Taxonomy" id="1965070"/>
    <lineage>
        <taxon>Eukaryota</taxon>
        <taxon>Metazoa</taxon>
        <taxon>Ecdysozoa</taxon>
        <taxon>Arthropoda</taxon>
        <taxon>Chelicerata</taxon>
        <taxon>Arachnida</taxon>
        <taxon>Acari</taxon>
        <taxon>Acariformes</taxon>
        <taxon>Trombidiformes</taxon>
        <taxon>Prostigmata</taxon>
        <taxon>Anystina</taxon>
        <taxon>Parasitengona</taxon>
        <taxon>Trombidioidea</taxon>
        <taxon>Trombidiidae</taxon>
        <taxon>Dinothrombium</taxon>
    </lineage>
</organism>
<reference evidence="11 12" key="1">
    <citation type="journal article" date="2018" name="Gigascience">
        <title>Genomes of trombidid mites reveal novel predicted allergens and laterally-transferred genes associated with secondary metabolism.</title>
        <authorList>
            <person name="Dong X."/>
            <person name="Chaisiri K."/>
            <person name="Xia D."/>
            <person name="Armstrong S.D."/>
            <person name="Fang Y."/>
            <person name="Donnelly M.J."/>
            <person name="Kadowaki T."/>
            <person name="McGarry J.W."/>
            <person name="Darby A.C."/>
            <person name="Makepeace B.L."/>
        </authorList>
    </citation>
    <scope>NUCLEOTIDE SEQUENCE [LARGE SCALE GENOMIC DNA]</scope>
    <source>
        <strain evidence="11">UoL-WK</strain>
    </source>
</reference>
<keyword evidence="3" id="KW-0276">Fatty acid metabolism</keyword>
<evidence type="ECO:0000313" key="11">
    <source>
        <dbReference type="EMBL" id="RWS15451.1"/>
    </source>
</evidence>
<dbReference type="Gene3D" id="3.40.47.10">
    <property type="match status" value="1"/>
</dbReference>
<dbReference type="Pfam" id="PF00109">
    <property type="entry name" value="ketoacyl-synt"/>
    <property type="match status" value="1"/>
</dbReference>
<keyword evidence="2" id="KW-0444">Lipid biosynthesis</keyword>
<keyword evidence="6" id="KW-0443">Lipid metabolism</keyword>
<comment type="caution">
    <text evidence="11">The sequence shown here is derived from an EMBL/GenBank/DDBJ whole genome shotgun (WGS) entry which is preliminary data.</text>
</comment>
<dbReference type="GO" id="GO:0016491">
    <property type="term" value="F:oxidoreductase activity"/>
    <property type="evidence" value="ECO:0007669"/>
    <property type="project" value="UniProtKB-KW"/>
</dbReference>
<sequence length="1111" mass="126510">MANVRSWVSSRVKNKHVFGKITMSKNVQSDEIVVSGIAGRFPEADDIEELWSKLMNGIELSSTDDRRWPLDVFDLPKRSGKIKHIEKFDADFFGVNEYDANCMDPQIRLLHETTWEAIFDAALLNDTSKTSPASGLNARGFMIVNEKCQAIEKRVIEIRTKRPLIVLFTAKAIRKNNGLNELMKIKTFDQSMDTSLEVLRTLGVDLSSILDADLEFESFVDLIVYTIVVHIAIADTLKYLKLKVDRVVGESIAKISADYYDGCLTAREAILSGYAIGKCLDRLHNESKNMNGDRWKFLQQFVSFDGFGQSAVNELSNIINSSKKPHEHYLNDDIDHCLIENYVKVIKNGFKFVRKEDEFVVEINNDSLLGVGTDQSQHQTERCLYIPTSIDYLKVNASKLRKVIDGLKSSPDQLIEATNINRNYSVANGAMIIKHIIGTPTARRVASDQMPDLEEIRFSPFVENVVLSKVKAKKVNRYITMCSETIEKLKRIKTSKYEENGETTIKEYIENSSDDPTLLKMLYDALTEKAHFNNGLMEKYKFEVAKDLLLNISKQELFRSQIDLAFENMNAKSVNIIECNLTSNFLFDTLCDCLDKNGLTSNYKLLHRSDNDTSSLPRDAPVLWQNTDCLPTYATDIDFILFKDWSTSLMVNEKLAEYQFDLSAFIDSCYKSLKPNGFLLLQFRTSITSLEEEILQLQGLDVPKLFTLKQLRNLLNQTDFSLIGEKIDQLSNVTLLLPMLKAQIEDIYSKSNDGKDDAELFWDYLGFNLKFQNEERLKVRDELRSLITKEQKCEKLIQIFNTATGKECDPSLLTSFIERYANKSRLLYKFNPSRKFIGSVKLIRAKEKSLVYNFKELESENYGLSKDVDGEVSVVTLQGYHETLIGENVKSILNIIEEELSFFHLRDIVFDGLENVSKNYKDQVATTNIATGKVSWRTLDKIKVAIKSDNPKIIVNAIEIPMPESIIVWPKVLNEFVAKNLLLSDTSTTFSNEFKNSYYRRFGLVYSKKGSLTGSHIDFGCANCFHVITGKKWWAVSLNTEDNMAMLSNCDIQNVSFHPSEMMTVKTFISFEPDATLFMPAAINRSSNEGAAAESSYKDVPKASSWFDSKE</sequence>
<dbReference type="SUPFAM" id="SSF53335">
    <property type="entry name" value="S-adenosyl-L-methionine-dependent methyltransferases"/>
    <property type="match status" value="1"/>
</dbReference>
<dbReference type="InterPro" id="IPR014030">
    <property type="entry name" value="Ketoacyl_synth_N"/>
</dbReference>
<dbReference type="Gene3D" id="3.40.366.10">
    <property type="entry name" value="Malonyl-Coenzyme A Acyl Carrier Protein, domain 2"/>
    <property type="match status" value="1"/>
</dbReference>
<evidence type="ECO:0000256" key="8">
    <source>
        <dbReference type="ARBA" id="ARBA00023268"/>
    </source>
</evidence>
<dbReference type="InterPro" id="IPR016039">
    <property type="entry name" value="Thiolase-like"/>
</dbReference>
<evidence type="ECO:0000313" key="12">
    <source>
        <dbReference type="Proteomes" id="UP000285301"/>
    </source>
</evidence>
<feature type="region of interest" description="Disordered" evidence="9">
    <location>
        <begin position="1088"/>
        <end position="1111"/>
    </location>
</feature>
<dbReference type="InterPro" id="IPR050091">
    <property type="entry name" value="PKS_NRPS_Biosynth_Enz"/>
</dbReference>
<dbReference type="InterPro" id="IPR020841">
    <property type="entry name" value="PKS_Beta-ketoAc_synthase_dom"/>
</dbReference>
<dbReference type="Gene3D" id="3.40.50.150">
    <property type="entry name" value="Vaccinia Virus protein VP39"/>
    <property type="match status" value="1"/>
</dbReference>
<dbReference type="OrthoDB" id="329835at2759"/>
<evidence type="ECO:0000256" key="2">
    <source>
        <dbReference type="ARBA" id="ARBA00022516"/>
    </source>
</evidence>
<dbReference type="SMART" id="SM00825">
    <property type="entry name" value="PKS_KS"/>
    <property type="match status" value="1"/>
</dbReference>